<dbReference type="EMBL" id="NEDP02004019">
    <property type="protein sequence ID" value="OWF47189.1"/>
    <property type="molecule type" value="Genomic_DNA"/>
</dbReference>
<dbReference type="Pfam" id="PF00013">
    <property type="entry name" value="KH_1"/>
    <property type="match status" value="2"/>
</dbReference>
<dbReference type="InterPro" id="IPR036612">
    <property type="entry name" value="KH_dom_type_1_sf"/>
</dbReference>
<organism evidence="3 4">
    <name type="scientific">Mizuhopecten yessoensis</name>
    <name type="common">Japanese scallop</name>
    <name type="synonym">Patinopecten yessoensis</name>
    <dbReference type="NCBI Taxonomy" id="6573"/>
    <lineage>
        <taxon>Eukaryota</taxon>
        <taxon>Metazoa</taxon>
        <taxon>Spiralia</taxon>
        <taxon>Lophotrochozoa</taxon>
        <taxon>Mollusca</taxon>
        <taxon>Bivalvia</taxon>
        <taxon>Autobranchia</taxon>
        <taxon>Pteriomorphia</taxon>
        <taxon>Pectinida</taxon>
        <taxon>Pectinoidea</taxon>
        <taxon>Pectinidae</taxon>
        <taxon>Mizuhopecten</taxon>
    </lineage>
</organism>
<dbReference type="Gene3D" id="3.30.1370.10">
    <property type="entry name" value="K Homology domain, type 1"/>
    <property type="match status" value="1"/>
</dbReference>
<reference evidence="3 4" key="1">
    <citation type="journal article" date="2017" name="Nat. Ecol. Evol.">
        <title>Scallop genome provides insights into evolution of bilaterian karyotype and development.</title>
        <authorList>
            <person name="Wang S."/>
            <person name="Zhang J."/>
            <person name="Jiao W."/>
            <person name="Li J."/>
            <person name="Xun X."/>
            <person name="Sun Y."/>
            <person name="Guo X."/>
            <person name="Huan P."/>
            <person name="Dong B."/>
            <person name="Zhang L."/>
            <person name="Hu X."/>
            <person name="Sun X."/>
            <person name="Wang J."/>
            <person name="Zhao C."/>
            <person name="Wang Y."/>
            <person name="Wang D."/>
            <person name="Huang X."/>
            <person name="Wang R."/>
            <person name="Lv J."/>
            <person name="Li Y."/>
            <person name="Zhang Z."/>
            <person name="Liu B."/>
            <person name="Lu W."/>
            <person name="Hui Y."/>
            <person name="Liang J."/>
            <person name="Zhou Z."/>
            <person name="Hou R."/>
            <person name="Li X."/>
            <person name="Liu Y."/>
            <person name="Li H."/>
            <person name="Ning X."/>
            <person name="Lin Y."/>
            <person name="Zhao L."/>
            <person name="Xing Q."/>
            <person name="Dou J."/>
            <person name="Li Y."/>
            <person name="Mao J."/>
            <person name="Guo H."/>
            <person name="Dou H."/>
            <person name="Li T."/>
            <person name="Mu C."/>
            <person name="Jiang W."/>
            <person name="Fu Q."/>
            <person name="Fu X."/>
            <person name="Miao Y."/>
            <person name="Liu J."/>
            <person name="Yu Q."/>
            <person name="Li R."/>
            <person name="Liao H."/>
            <person name="Li X."/>
            <person name="Kong Y."/>
            <person name="Jiang Z."/>
            <person name="Chourrout D."/>
            <person name="Li R."/>
            <person name="Bao Z."/>
        </authorList>
    </citation>
    <scope>NUCLEOTIDE SEQUENCE [LARGE SCALE GENOMIC DNA]</scope>
    <source>
        <strain evidence="3 4">PY_sf001</strain>
    </source>
</reference>
<dbReference type="PROSITE" id="PS50084">
    <property type="entry name" value="KH_TYPE_1"/>
    <property type="match status" value="1"/>
</dbReference>
<feature type="domain" description="K Homology" evidence="2">
    <location>
        <begin position="154"/>
        <end position="221"/>
    </location>
</feature>
<evidence type="ECO:0000313" key="4">
    <source>
        <dbReference type="Proteomes" id="UP000242188"/>
    </source>
</evidence>
<proteinExistence type="predicted"/>
<name>A0A210QEP9_MIZYE</name>
<evidence type="ECO:0000256" key="1">
    <source>
        <dbReference type="PROSITE-ProRule" id="PRU00117"/>
    </source>
</evidence>
<dbReference type="InterPro" id="IPR004087">
    <property type="entry name" value="KH_dom"/>
</dbReference>
<protein>
    <recommendedName>
        <fullName evidence="2">K Homology domain-containing protein</fullName>
    </recommendedName>
</protein>
<keyword evidence="1" id="KW-0694">RNA-binding</keyword>
<evidence type="ECO:0000313" key="3">
    <source>
        <dbReference type="EMBL" id="OWF47189.1"/>
    </source>
</evidence>
<dbReference type="Proteomes" id="UP000242188">
    <property type="component" value="Unassembled WGS sequence"/>
</dbReference>
<sequence>MAALIIARSRCFRLLSSRRQIVRFDIARNGTCGIITESGFIISRSCSHIPTRIIISTKLTFPDLDVVGERLIGKDNSNIKRLVDESGCKWEAEVNEEHVHIEGNEYAVVKIAKDIVKEEVQTIRKAINEEMHMEKRKEDIQTKSERTDDFDKCLQVEEKVFIDHNSALCRIISLKLGEYIQKLRGLGGGVKISVKGNHVYINGTDVDAVRRTAEQIAWNIQVIREKNGDMGQFKEKVFIGQNVHIQCQIKRNLVSRAKKQHRGEHEVNIDVEGDFVNISGTDEDAVRRTADKVASHIQSIRKISLDKKLFEETVFIDQDVDVQRICQLLIGKGGANIKRLCESGVGISVDGDHVYISGTDQDAVKRVVEKVTWDIQSIRKSLYSSMLRPR</sequence>
<feature type="domain" description="K Homology" evidence="2">
    <location>
        <begin position="47"/>
        <end position="121"/>
    </location>
</feature>
<dbReference type="InterPro" id="IPR004088">
    <property type="entry name" value="KH_dom_type_1"/>
</dbReference>
<feature type="domain" description="K Homology" evidence="2">
    <location>
        <begin position="308"/>
        <end position="380"/>
    </location>
</feature>
<dbReference type="SUPFAM" id="SSF54791">
    <property type="entry name" value="Eukaryotic type KH-domain (KH-domain type I)"/>
    <property type="match status" value="2"/>
</dbReference>
<dbReference type="SMART" id="SM00322">
    <property type="entry name" value="KH"/>
    <property type="match status" value="3"/>
</dbReference>
<accession>A0A210QEP9</accession>
<gene>
    <name evidence="3" type="ORF">KP79_PYT20386</name>
</gene>
<comment type="caution">
    <text evidence="3">The sequence shown here is derived from an EMBL/GenBank/DDBJ whole genome shotgun (WGS) entry which is preliminary data.</text>
</comment>
<keyword evidence="4" id="KW-1185">Reference proteome</keyword>
<dbReference type="AlphaFoldDB" id="A0A210QEP9"/>
<evidence type="ECO:0000259" key="2">
    <source>
        <dbReference type="SMART" id="SM00322"/>
    </source>
</evidence>
<dbReference type="GO" id="GO:0003723">
    <property type="term" value="F:RNA binding"/>
    <property type="evidence" value="ECO:0007669"/>
    <property type="project" value="UniProtKB-UniRule"/>
</dbReference>